<accession>A0A0U5EW72</accession>
<dbReference type="KEGG" id="asz:ASN_1398"/>
<evidence type="ECO:0000313" key="1">
    <source>
        <dbReference type="EMBL" id="CEF40759.1"/>
    </source>
</evidence>
<dbReference type="PATRIC" id="fig|446692.3.peg.1406"/>
<dbReference type="Proteomes" id="UP000056109">
    <property type="component" value="Chromosome I"/>
</dbReference>
<organism evidence="1 2">
    <name type="scientific">Acetobacter senegalensis</name>
    <dbReference type="NCBI Taxonomy" id="446692"/>
    <lineage>
        <taxon>Bacteria</taxon>
        <taxon>Pseudomonadati</taxon>
        <taxon>Pseudomonadota</taxon>
        <taxon>Alphaproteobacteria</taxon>
        <taxon>Acetobacterales</taxon>
        <taxon>Acetobacteraceae</taxon>
        <taxon>Acetobacter</taxon>
    </lineage>
</organism>
<dbReference type="EMBL" id="LN606600">
    <property type="protein sequence ID" value="CEF40759.1"/>
    <property type="molecule type" value="Genomic_DNA"/>
</dbReference>
<dbReference type="AlphaFoldDB" id="A0A0U5EW72"/>
<sequence length="96" mass="10940">MARYVGQKIYTCESRKLLKKTMTPKPAFLTAAARRALRRHGRTSLSDLHFLEQWATSPDNNAASILRAGQIRRTNPDLMQDITTAMPGKIRRTTLR</sequence>
<dbReference type="GeneID" id="34782477"/>
<gene>
    <name evidence="1" type="ORF">ASN_1398</name>
</gene>
<name>A0A0U5EW72_9PROT</name>
<reference evidence="2" key="1">
    <citation type="submission" date="2014-09" db="EMBL/GenBank/DDBJ databases">
        <authorList>
            <person name="Illeghems K.G."/>
        </authorList>
    </citation>
    <scope>NUCLEOTIDE SEQUENCE [LARGE SCALE GENOMIC DNA]</scope>
    <source>
        <strain evidence="2">108B</strain>
    </source>
</reference>
<protein>
    <submittedName>
        <fullName evidence="1">Uncharacterized protein</fullName>
    </submittedName>
</protein>
<proteinExistence type="predicted"/>
<evidence type="ECO:0000313" key="2">
    <source>
        <dbReference type="Proteomes" id="UP000056109"/>
    </source>
</evidence>
<keyword evidence="2" id="KW-1185">Reference proteome</keyword>
<dbReference type="RefSeq" id="WP_058987527.1">
    <property type="nucleotide sequence ID" value="NZ_LN606600.1"/>
</dbReference>